<comment type="caution">
    <text evidence="4">The sequence shown here is derived from an EMBL/GenBank/DDBJ whole genome shotgun (WGS) entry which is preliminary data.</text>
</comment>
<dbReference type="PANTHER" id="PTHR43265:SF1">
    <property type="entry name" value="ESTERASE ESTD"/>
    <property type="match status" value="1"/>
</dbReference>
<dbReference type="GO" id="GO:0052689">
    <property type="term" value="F:carboxylic ester hydrolase activity"/>
    <property type="evidence" value="ECO:0007669"/>
    <property type="project" value="TreeGrafter"/>
</dbReference>
<sequence length="464" mass="52141">MKKSLLLLAFLYSISSFAQDITGDWKGTLKVMGTDLELNFNFAKNNEDYIGSMSVPQQKAMGIQLTSVKFENNTLDIFLEEATITYSAKLNENNELVGKFIQRGQEFDLTLTRGFTEIIKPKRPQEPKAPFNYAIEEVTFENKQDNVTLSGTLTYPKDKKSFPTVILISGSGPQDRNSEIFHHKPFWVIADYLTNNGIAVLRYDDRGVGKSTGDRKLATSNDFATDVEAAISFLKTKKQIDPKKIGLIGHSEGGMIAQIVASKDKSIAFIVLLASPGIPGNELLKEQAHRIGKAAGMTEEELVKAGKTNETIYNLVKSDLNHNDLVKQINAVMSENLKENMLFQMQSPEEKEKTLTQQTQGITVPWFRYFMRFNPSDYIEKIKCPILALNGDKDLQVIAESNLTGIAEALKKAGNKNSTTKKYPNLNHLFQESETGKIEEYETIEQTFSPEVLQDIKNWILLQK</sequence>
<dbReference type="EMBL" id="BMFG01000001">
    <property type="protein sequence ID" value="GGD15357.1"/>
    <property type="molecule type" value="Genomic_DNA"/>
</dbReference>
<keyword evidence="5" id="KW-1185">Reference proteome</keyword>
<feature type="signal peptide" evidence="2">
    <location>
        <begin position="1"/>
        <end position="18"/>
    </location>
</feature>
<reference evidence="4" key="2">
    <citation type="submission" date="2020-09" db="EMBL/GenBank/DDBJ databases">
        <authorList>
            <person name="Sun Q."/>
            <person name="Zhou Y."/>
        </authorList>
    </citation>
    <scope>NUCLEOTIDE SEQUENCE</scope>
    <source>
        <strain evidence="4">CGMCC 1.12506</strain>
    </source>
</reference>
<evidence type="ECO:0000256" key="2">
    <source>
        <dbReference type="SAM" id="SignalP"/>
    </source>
</evidence>
<evidence type="ECO:0000313" key="5">
    <source>
        <dbReference type="Proteomes" id="UP000625735"/>
    </source>
</evidence>
<reference evidence="4" key="1">
    <citation type="journal article" date="2014" name="Int. J. Syst. Evol. Microbiol.">
        <title>Complete genome sequence of Corynebacterium casei LMG S-19264T (=DSM 44701T), isolated from a smear-ripened cheese.</title>
        <authorList>
            <consortium name="US DOE Joint Genome Institute (JGI-PGF)"/>
            <person name="Walter F."/>
            <person name="Albersmeier A."/>
            <person name="Kalinowski J."/>
            <person name="Ruckert C."/>
        </authorList>
    </citation>
    <scope>NUCLEOTIDE SEQUENCE</scope>
    <source>
        <strain evidence="4">CGMCC 1.12506</strain>
    </source>
</reference>
<evidence type="ECO:0000313" key="4">
    <source>
        <dbReference type="EMBL" id="GGD15357.1"/>
    </source>
</evidence>
<dbReference type="RefSeq" id="WP_188360722.1">
    <property type="nucleotide sequence ID" value="NZ_BMFG01000001.1"/>
</dbReference>
<dbReference type="GO" id="GO:0006508">
    <property type="term" value="P:proteolysis"/>
    <property type="evidence" value="ECO:0007669"/>
    <property type="project" value="InterPro"/>
</dbReference>
<feature type="domain" description="Serine aminopeptidase S33" evidence="3">
    <location>
        <begin position="189"/>
        <end position="429"/>
    </location>
</feature>
<evidence type="ECO:0000259" key="3">
    <source>
        <dbReference type="Pfam" id="PF12146"/>
    </source>
</evidence>
<dbReference type="InterPro" id="IPR029058">
    <property type="entry name" value="AB_hydrolase_fold"/>
</dbReference>
<dbReference type="PROSITE" id="PS00708">
    <property type="entry name" value="PRO_ENDOPEP_SER"/>
    <property type="match status" value="1"/>
</dbReference>
<accession>A0A916XVS1</accession>
<protein>
    <submittedName>
        <fullName evidence="4">Alpha/beta hydrolase</fullName>
    </submittedName>
</protein>
<name>A0A916XVS1_9FLAO</name>
<dbReference type="Gene3D" id="3.40.50.1820">
    <property type="entry name" value="alpha/beta hydrolase"/>
    <property type="match status" value="1"/>
</dbReference>
<dbReference type="Pfam" id="PF12146">
    <property type="entry name" value="Hydrolase_4"/>
    <property type="match status" value="1"/>
</dbReference>
<dbReference type="AlphaFoldDB" id="A0A916XVS1"/>
<gene>
    <name evidence="4" type="ORF">GCM10011343_02890</name>
</gene>
<evidence type="ECO:0000256" key="1">
    <source>
        <dbReference type="ARBA" id="ARBA00022801"/>
    </source>
</evidence>
<dbReference type="InterPro" id="IPR053145">
    <property type="entry name" value="AB_hydrolase_Est10"/>
</dbReference>
<keyword evidence="1 4" id="KW-0378">Hydrolase</keyword>
<dbReference type="PANTHER" id="PTHR43265">
    <property type="entry name" value="ESTERASE ESTD"/>
    <property type="match status" value="1"/>
</dbReference>
<dbReference type="InterPro" id="IPR002471">
    <property type="entry name" value="Pept_S9_AS"/>
</dbReference>
<dbReference type="SUPFAM" id="SSF53474">
    <property type="entry name" value="alpha/beta-Hydrolases"/>
    <property type="match status" value="1"/>
</dbReference>
<organism evidence="4 5">
    <name type="scientific">Flavobacterium orientale</name>
    <dbReference type="NCBI Taxonomy" id="1756020"/>
    <lineage>
        <taxon>Bacteria</taxon>
        <taxon>Pseudomonadati</taxon>
        <taxon>Bacteroidota</taxon>
        <taxon>Flavobacteriia</taxon>
        <taxon>Flavobacteriales</taxon>
        <taxon>Flavobacteriaceae</taxon>
        <taxon>Flavobacterium</taxon>
    </lineage>
</organism>
<dbReference type="GO" id="GO:0004252">
    <property type="term" value="F:serine-type endopeptidase activity"/>
    <property type="evidence" value="ECO:0007669"/>
    <property type="project" value="InterPro"/>
</dbReference>
<feature type="chain" id="PRO_5037548490" evidence="2">
    <location>
        <begin position="19"/>
        <end position="464"/>
    </location>
</feature>
<dbReference type="InterPro" id="IPR022742">
    <property type="entry name" value="Hydrolase_4"/>
</dbReference>
<proteinExistence type="predicted"/>
<keyword evidence="2" id="KW-0732">Signal</keyword>
<dbReference type="Proteomes" id="UP000625735">
    <property type="component" value="Unassembled WGS sequence"/>
</dbReference>